<dbReference type="PANTHER" id="PTHR45648:SF22">
    <property type="entry name" value="GDSL LIPASE_ACYLHYDROLASE FAMILY PROTEIN (AFU_ORTHOLOGUE AFUA_4G14700)"/>
    <property type="match status" value="1"/>
</dbReference>
<keyword evidence="4" id="KW-1185">Reference proteome</keyword>
<accession>A0ABM9A5K8</accession>
<reference evidence="3" key="1">
    <citation type="submission" date="2021-11" db="EMBL/GenBank/DDBJ databases">
        <authorList>
            <person name="Rodrigo-Torres L."/>
            <person name="Arahal R. D."/>
            <person name="Lucena T."/>
        </authorList>
    </citation>
    <scope>NUCLEOTIDE SEQUENCE</scope>
    <source>
        <strain evidence="3">CECT 7928</strain>
    </source>
</reference>
<feature type="signal peptide" evidence="2">
    <location>
        <begin position="1"/>
        <end position="21"/>
    </location>
</feature>
<evidence type="ECO:0000313" key="4">
    <source>
        <dbReference type="Proteomes" id="UP000838748"/>
    </source>
</evidence>
<dbReference type="PANTHER" id="PTHR45648">
    <property type="entry name" value="GDSL LIPASE/ACYLHYDROLASE FAMILY PROTEIN (AFU_ORTHOLOGUE AFUA_4G14700)"/>
    <property type="match status" value="1"/>
</dbReference>
<proteinExistence type="predicted"/>
<evidence type="ECO:0000256" key="1">
    <source>
        <dbReference type="ARBA" id="ARBA00022801"/>
    </source>
</evidence>
<dbReference type="EMBL" id="CAKLDM010000002">
    <property type="protein sequence ID" value="CAH0540464.1"/>
    <property type="molecule type" value="Genomic_DNA"/>
</dbReference>
<keyword evidence="1" id="KW-0378">Hydrolase</keyword>
<keyword evidence="2" id="KW-0732">Signal</keyword>
<dbReference type="Gene3D" id="3.40.50.1110">
    <property type="entry name" value="SGNH hydrolase"/>
    <property type="match status" value="1"/>
</dbReference>
<organism evidence="3 4">
    <name type="scientific">Vibrio marisflavi CECT 7928</name>
    <dbReference type="NCBI Taxonomy" id="634439"/>
    <lineage>
        <taxon>Bacteria</taxon>
        <taxon>Pseudomonadati</taxon>
        <taxon>Pseudomonadota</taxon>
        <taxon>Gammaproteobacteria</taxon>
        <taxon>Vibrionales</taxon>
        <taxon>Vibrionaceae</taxon>
        <taxon>Vibrio</taxon>
    </lineage>
</organism>
<evidence type="ECO:0000313" key="3">
    <source>
        <dbReference type="EMBL" id="CAH0540464.1"/>
    </source>
</evidence>
<sequence>MNKQLILGGLLSLGVSMTSHAETGLYNDNGEHSQYRHLIVFGDSLSDQGVQNQNPVNLEEIKEATYSTPGSKMWPEYVATALRTRITYNNTAFLGQDDNSYVKVIPGGRNFASGGATTQGQGITLSCVSDESETCYNPPSVEQQVDTYLASLSGRLDRGHNLYAFWAGANNVFITLEAMLEQTATPEDVVASAVTAATQEANIINNLNHHFLSKNNNGADFLVFNMPDLGSTPLGQQSAELSALLSTASQAYNATLYSLLQNEGIKAYYIDVNSLVDAGINNPAHTIDVNGRTIKFDNVTTPACGANSKALTCIPDQSHANYLFEDDIHPTGLGQYVIGMTAANCVTKGSESTQPYCELINH</sequence>
<gene>
    <name evidence="3" type="ORF">VMF7928_02883</name>
</gene>
<feature type="chain" id="PRO_5046726905" evidence="2">
    <location>
        <begin position="22"/>
        <end position="362"/>
    </location>
</feature>
<dbReference type="InterPro" id="IPR001087">
    <property type="entry name" value="GDSL"/>
</dbReference>
<comment type="caution">
    <text evidence="3">The sequence shown here is derived from an EMBL/GenBank/DDBJ whole genome shotgun (WGS) entry which is preliminary data.</text>
</comment>
<evidence type="ECO:0000256" key="2">
    <source>
        <dbReference type="SAM" id="SignalP"/>
    </source>
</evidence>
<name>A0ABM9A5K8_9VIBR</name>
<dbReference type="Proteomes" id="UP000838748">
    <property type="component" value="Unassembled WGS sequence"/>
</dbReference>
<dbReference type="InterPro" id="IPR036514">
    <property type="entry name" value="SGNH_hydro_sf"/>
</dbReference>
<protein>
    <submittedName>
        <fullName evidence="3">Uncharacterized protein</fullName>
    </submittedName>
</protein>
<dbReference type="Pfam" id="PF00657">
    <property type="entry name" value="Lipase_GDSL"/>
    <property type="match status" value="1"/>
</dbReference>
<dbReference type="InterPro" id="IPR051058">
    <property type="entry name" value="GDSL_Est/Lipase"/>
</dbReference>
<dbReference type="SUPFAM" id="SSF52266">
    <property type="entry name" value="SGNH hydrolase"/>
    <property type="match status" value="1"/>
</dbReference>
<dbReference type="RefSeq" id="WP_237362401.1">
    <property type="nucleotide sequence ID" value="NZ_CAKLDM010000002.1"/>
</dbReference>